<dbReference type="PROSITE" id="PS51186">
    <property type="entry name" value="GNAT"/>
    <property type="match status" value="1"/>
</dbReference>
<evidence type="ECO:0000259" key="1">
    <source>
        <dbReference type="PROSITE" id="PS51186"/>
    </source>
</evidence>
<gene>
    <name evidence="2" type="ORF">AB2B41_03875</name>
</gene>
<dbReference type="PANTHER" id="PTHR43617">
    <property type="entry name" value="L-AMINO ACID N-ACETYLTRANSFERASE"/>
    <property type="match status" value="1"/>
</dbReference>
<keyword evidence="2" id="KW-0808">Transferase</keyword>
<dbReference type="InterPro" id="IPR050276">
    <property type="entry name" value="MshD_Acetyltransferase"/>
</dbReference>
<dbReference type="Gene3D" id="3.40.630.30">
    <property type="match status" value="1"/>
</dbReference>
<evidence type="ECO:0000313" key="3">
    <source>
        <dbReference type="Proteomes" id="UP001556098"/>
    </source>
</evidence>
<accession>A0ABV3RIE1</accession>
<dbReference type="Proteomes" id="UP001556098">
    <property type="component" value="Unassembled WGS sequence"/>
</dbReference>
<dbReference type="EMBL" id="JBFNXX010000002">
    <property type="protein sequence ID" value="MEW9918726.1"/>
    <property type="molecule type" value="Genomic_DNA"/>
</dbReference>
<keyword evidence="2" id="KW-0012">Acyltransferase</keyword>
<dbReference type="SUPFAM" id="SSF55729">
    <property type="entry name" value="Acyl-CoA N-acyltransferases (Nat)"/>
    <property type="match status" value="1"/>
</dbReference>
<dbReference type="RefSeq" id="WP_367876426.1">
    <property type="nucleotide sequence ID" value="NZ_JBFNXX010000002.1"/>
</dbReference>
<name>A0ABV3RIE1_9RHOB</name>
<keyword evidence="3" id="KW-1185">Reference proteome</keyword>
<dbReference type="GO" id="GO:0016746">
    <property type="term" value="F:acyltransferase activity"/>
    <property type="evidence" value="ECO:0007669"/>
    <property type="project" value="UniProtKB-KW"/>
</dbReference>
<feature type="domain" description="N-acetyltransferase" evidence="1">
    <location>
        <begin position="3"/>
        <end position="150"/>
    </location>
</feature>
<dbReference type="InterPro" id="IPR000182">
    <property type="entry name" value="GNAT_dom"/>
</dbReference>
<dbReference type="EC" id="2.3.1.-" evidence="2"/>
<protein>
    <submittedName>
        <fullName evidence="2">GNAT family N-acetyltransferase</fullName>
        <ecNumber evidence="2">2.3.1.-</ecNumber>
    </submittedName>
</protein>
<reference evidence="2 3" key="1">
    <citation type="submission" date="2024-07" db="EMBL/GenBank/DDBJ databases">
        <title>Marimonas sp.nov., isolated from tidal-flat sediment.</title>
        <authorList>
            <person name="Jayan J.N."/>
            <person name="Lee S.S."/>
        </authorList>
    </citation>
    <scope>NUCLEOTIDE SEQUENCE [LARGE SCALE GENOMIC DNA]</scope>
    <source>
        <strain evidence="2 3">MJW-29</strain>
    </source>
</reference>
<dbReference type="Pfam" id="PF00583">
    <property type="entry name" value="Acetyltransf_1"/>
    <property type="match status" value="1"/>
</dbReference>
<sequence>MSAALTLAKPEHLDRLIALCAAFHAEEGIVQSDEQRRAALAPLLEGQPYGVAYLIGPPRAPIGYIVVCFGWSVEYGGLDAIIDELYIRPGVRGRGIASEALISLPKALSGAGLRAIHLEVDHTNEKAIKLYRRAGFSPRDNYMFMSKRLA</sequence>
<dbReference type="PANTHER" id="PTHR43617:SF34">
    <property type="entry name" value="PUTATIVE-RELATED"/>
    <property type="match status" value="1"/>
</dbReference>
<proteinExistence type="predicted"/>
<organism evidence="2 3">
    <name type="scientific">Sulfitobacter sediminis</name>
    <dbReference type="NCBI Taxonomy" id="3234186"/>
    <lineage>
        <taxon>Bacteria</taxon>
        <taxon>Pseudomonadati</taxon>
        <taxon>Pseudomonadota</taxon>
        <taxon>Alphaproteobacteria</taxon>
        <taxon>Rhodobacterales</taxon>
        <taxon>Roseobacteraceae</taxon>
        <taxon>Sulfitobacter</taxon>
    </lineage>
</organism>
<dbReference type="InterPro" id="IPR016181">
    <property type="entry name" value="Acyl_CoA_acyltransferase"/>
</dbReference>
<dbReference type="CDD" id="cd04301">
    <property type="entry name" value="NAT_SF"/>
    <property type="match status" value="1"/>
</dbReference>
<comment type="caution">
    <text evidence="2">The sequence shown here is derived from an EMBL/GenBank/DDBJ whole genome shotgun (WGS) entry which is preliminary data.</text>
</comment>
<evidence type="ECO:0000313" key="2">
    <source>
        <dbReference type="EMBL" id="MEW9918726.1"/>
    </source>
</evidence>